<gene>
    <name evidence="2" type="ORF">Pcaca03_35290</name>
    <name evidence="1" type="ORF">SOASR016_33940</name>
</gene>
<organism evidence="2 4">
    <name type="scientific">Pectobacterium carotovorum subsp. carotovorum</name>
    <name type="common">Erwinia carotovora subsp. carotovora</name>
    <dbReference type="NCBI Taxonomy" id="555"/>
    <lineage>
        <taxon>Bacteria</taxon>
        <taxon>Pseudomonadati</taxon>
        <taxon>Pseudomonadota</taxon>
        <taxon>Gammaproteobacteria</taxon>
        <taxon>Enterobacterales</taxon>
        <taxon>Pectobacteriaceae</taxon>
        <taxon>Pectobacterium</taxon>
    </lineage>
</organism>
<sequence>MSQGFQANYNRKQGQKIKTIIDDDLKIIKITCDLILHSRGKLGEHDNLIAIEMKKKERPKSEGVSDRQRLILMTRRSFDQIWSWDGTPPEHVCGYKLGYFIEFDVINMKCKVTEFINGSKSKKMSYEIPIP</sequence>
<dbReference type="RefSeq" id="WP_261867483.1">
    <property type="nucleotide sequence ID" value="NZ_BRLF01000009.1"/>
</dbReference>
<dbReference type="EMBL" id="BSRL01000009">
    <property type="protein sequence ID" value="GLV71085.1"/>
    <property type="molecule type" value="Genomic_DNA"/>
</dbReference>
<evidence type="ECO:0000313" key="3">
    <source>
        <dbReference type="Proteomes" id="UP001058167"/>
    </source>
</evidence>
<accession>A0AAI9L473</accession>
<dbReference type="Proteomes" id="UP001058167">
    <property type="component" value="Unassembled WGS sequence"/>
</dbReference>
<reference evidence="1" key="1">
    <citation type="submission" date="2022-06" db="EMBL/GenBank/DDBJ databases">
        <title>Draft genome sequences of Pectobacterium carotovorum subsp. carotovorum str. NBRC12380.</title>
        <authorList>
            <person name="Wakabayashi Y."/>
            <person name="Kojima K."/>
        </authorList>
    </citation>
    <scope>NUCLEOTIDE SEQUENCE</scope>
    <source>
        <strain evidence="1">NBRC 12380</strain>
    </source>
</reference>
<evidence type="ECO:0000313" key="1">
    <source>
        <dbReference type="EMBL" id="GKX48642.1"/>
    </source>
</evidence>
<dbReference type="EMBL" id="BRLF01000009">
    <property type="protein sequence ID" value="GKX48642.1"/>
    <property type="molecule type" value="Genomic_DNA"/>
</dbReference>
<reference evidence="2" key="2">
    <citation type="submission" date="2023-02" db="EMBL/GenBank/DDBJ databases">
        <title>Pectobacterium carotovorum subsp. carotovorum NBRC 12380.</title>
        <authorList>
            <person name="Ichikawa N."/>
            <person name="Sato H."/>
            <person name="Tonouchi N."/>
        </authorList>
    </citation>
    <scope>NUCLEOTIDE SEQUENCE</scope>
    <source>
        <strain evidence="2">NBRC 12380</strain>
    </source>
</reference>
<proteinExistence type="predicted"/>
<protein>
    <submittedName>
        <fullName evidence="2">Uncharacterized protein</fullName>
    </submittedName>
</protein>
<dbReference type="Proteomes" id="UP001165145">
    <property type="component" value="Unassembled WGS sequence"/>
</dbReference>
<keyword evidence="3" id="KW-1185">Reference proteome</keyword>
<dbReference type="AlphaFoldDB" id="A0AAI9L473"/>
<evidence type="ECO:0000313" key="2">
    <source>
        <dbReference type="EMBL" id="GLV71085.1"/>
    </source>
</evidence>
<evidence type="ECO:0000313" key="4">
    <source>
        <dbReference type="Proteomes" id="UP001165145"/>
    </source>
</evidence>
<comment type="caution">
    <text evidence="2">The sequence shown here is derived from an EMBL/GenBank/DDBJ whole genome shotgun (WGS) entry which is preliminary data.</text>
</comment>
<name>A0AAI9L473_PECCC</name>